<feature type="transmembrane region" description="Helical" evidence="1">
    <location>
        <begin position="371"/>
        <end position="394"/>
    </location>
</feature>
<proteinExistence type="predicted"/>
<dbReference type="RefSeq" id="WP_196203019.1">
    <property type="nucleotide sequence ID" value="NZ_JADPUN010000197.1"/>
</dbReference>
<feature type="transmembrane region" description="Helical" evidence="1">
    <location>
        <begin position="119"/>
        <end position="138"/>
    </location>
</feature>
<sequence length="505" mass="54323">MTGTSPTTVELSAPVATSVPTAGRRIERWGWGAVGAITAVVASTWVPLLGEPFGDNHLGRIVGRYALHERNLQEQGILGSQFGADWAPYASAPYAHHPPLLNLLTGLTGLLPGDAEYQIWLPPYLLALLIIPAGAALLRGFGVRWSATLLAIGLMVATPFYWVYSPLMFDLGPILALSAAVVRLRTRPDPGRALVVGTCAAALSTTLVSWPGIAFAAALGLWLFLARRIDRVTVLVAASMLTGLAISLAFVVGVTGMDLLGGQAELRSTGGDYTVSQFLSRQWHFAYLLLPVWYLGALPLGAVAGLLDRRTRSYLAMAIGFTAAWVLGLSNGAYVHSYWSYPVLVVGLVGMGVLLDRIVDRLAEGIVGRRSVRLVAVALIWAALGTYLGAGLVVGPVRHRLLTEPTRAGRLVAEHPPAAGQRYAWIAGTSVTTPRWFVYYWQLAPRTLTVETLRTEPTARADDLVLMNVRQRPDWLPESIEAQAVARDGPYALVPVAALRTAARY</sequence>
<organism evidence="2 3">
    <name type="scientific">Plantactinospora alkalitolerans</name>
    <dbReference type="NCBI Taxonomy" id="2789879"/>
    <lineage>
        <taxon>Bacteria</taxon>
        <taxon>Bacillati</taxon>
        <taxon>Actinomycetota</taxon>
        <taxon>Actinomycetes</taxon>
        <taxon>Micromonosporales</taxon>
        <taxon>Micromonosporaceae</taxon>
        <taxon>Plantactinospora</taxon>
    </lineage>
</organism>
<dbReference type="Proteomes" id="UP000638560">
    <property type="component" value="Unassembled WGS sequence"/>
</dbReference>
<accession>A0ABS0GZ32</accession>
<feature type="transmembrane region" description="Helical" evidence="1">
    <location>
        <begin position="314"/>
        <end position="333"/>
    </location>
</feature>
<keyword evidence="1" id="KW-0472">Membrane</keyword>
<feature type="transmembrane region" description="Helical" evidence="1">
    <location>
        <begin position="193"/>
        <end position="225"/>
    </location>
</feature>
<feature type="transmembrane region" description="Helical" evidence="1">
    <location>
        <begin position="29"/>
        <end position="48"/>
    </location>
</feature>
<evidence type="ECO:0000313" key="3">
    <source>
        <dbReference type="Proteomes" id="UP000638560"/>
    </source>
</evidence>
<keyword evidence="3" id="KW-1185">Reference proteome</keyword>
<feature type="transmembrane region" description="Helical" evidence="1">
    <location>
        <begin position="145"/>
        <end position="164"/>
    </location>
</feature>
<evidence type="ECO:0000256" key="1">
    <source>
        <dbReference type="SAM" id="Phobius"/>
    </source>
</evidence>
<evidence type="ECO:0000313" key="2">
    <source>
        <dbReference type="EMBL" id="MBF9131481.1"/>
    </source>
</evidence>
<name>A0ABS0GZ32_9ACTN</name>
<feature type="transmembrane region" description="Helical" evidence="1">
    <location>
        <begin position="232"/>
        <end position="252"/>
    </location>
</feature>
<evidence type="ECO:0008006" key="4">
    <source>
        <dbReference type="Google" id="ProtNLM"/>
    </source>
</evidence>
<keyword evidence="1" id="KW-1133">Transmembrane helix</keyword>
<protein>
    <recommendedName>
        <fullName evidence="4">Glycosyltransferase RgtA/B/C/D-like domain-containing protein</fullName>
    </recommendedName>
</protein>
<feature type="transmembrane region" description="Helical" evidence="1">
    <location>
        <begin position="285"/>
        <end position="307"/>
    </location>
</feature>
<dbReference type="EMBL" id="JADPUN010000197">
    <property type="protein sequence ID" value="MBF9131481.1"/>
    <property type="molecule type" value="Genomic_DNA"/>
</dbReference>
<keyword evidence="1" id="KW-0812">Transmembrane</keyword>
<gene>
    <name evidence="2" type="ORF">I0C86_21320</name>
</gene>
<reference evidence="2 3" key="1">
    <citation type="submission" date="2020-11" db="EMBL/GenBank/DDBJ databases">
        <title>A novel isolate from a Black sea contaminated sediment with potential to produce alkanes: Plantactinospora alkalitolerans sp. nov.</title>
        <authorList>
            <person name="Carro L."/>
            <person name="Veyisoglu A."/>
            <person name="Guven K."/>
            <person name="Schumann P."/>
            <person name="Klenk H.-P."/>
            <person name="Sahin N."/>
        </authorList>
    </citation>
    <scope>NUCLEOTIDE SEQUENCE [LARGE SCALE GENOMIC DNA]</scope>
    <source>
        <strain evidence="2 3">S1510</strain>
    </source>
</reference>
<comment type="caution">
    <text evidence="2">The sequence shown here is derived from an EMBL/GenBank/DDBJ whole genome shotgun (WGS) entry which is preliminary data.</text>
</comment>
<feature type="transmembrane region" description="Helical" evidence="1">
    <location>
        <begin position="339"/>
        <end position="359"/>
    </location>
</feature>